<dbReference type="GO" id="GO:0005524">
    <property type="term" value="F:ATP binding"/>
    <property type="evidence" value="ECO:0007669"/>
    <property type="project" value="UniProtKB-UniRule"/>
</dbReference>
<keyword evidence="11" id="KW-0479">Metal-binding</keyword>
<feature type="binding site" evidence="11">
    <location>
        <position position="138"/>
    </location>
    <ligand>
        <name>substrate</name>
    </ligand>
</feature>
<feature type="binding site" evidence="11">
    <location>
        <position position="16"/>
    </location>
    <ligand>
        <name>Mg(2+)</name>
        <dbReference type="ChEBI" id="CHEBI:18420"/>
    </ligand>
</feature>
<gene>
    <name evidence="11" type="primary">aroK</name>
    <name evidence="12" type="ORF">CBP36_00805</name>
</gene>
<evidence type="ECO:0000313" key="13">
    <source>
        <dbReference type="Proteomes" id="UP000194440"/>
    </source>
</evidence>
<comment type="catalytic activity">
    <reaction evidence="10 11">
        <text>shikimate + ATP = 3-phosphoshikimate + ADP + H(+)</text>
        <dbReference type="Rhea" id="RHEA:13121"/>
        <dbReference type="ChEBI" id="CHEBI:15378"/>
        <dbReference type="ChEBI" id="CHEBI:30616"/>
        <dbReference type="ChEBI" id="CHEBI:36208"/>
        <dbReference type="ChEBI" id="CHEBI:145989"/>
        <dbReference type="ChEBI" id="CHEBI:456216"/>
        <dbReference type="EC" id="2.7.1.71"/>
    </reaction>
</comment>
<dbReference type="Proteomes" id="UP000194440">
    <property type="component" value="Chromosome"/>
</dbReference>
<feature type="binding site" evidence="11">
    <location>
        <begin position="12"/>
        <end position="17"/>
    </location>
    <ligand>
        <name>ATP</name>
        <dbReference type="ChEBI" id="CHEBI:30616"/>
    </ligand>
</feature>
<evidence type="ECO:0000256" key="4">
    <source>
        <dbReference type="ARBA" id="ARBA00022605"/>
    </source>
</evidence>
<comment type="function">
    <text evidence="11">Catalyzes the specific phosphorylation of the 3-hydroxyl group of shikimic acid using ATP as a cosubstrate.</text>
</comment>
<dbReference type="GO" id="GO:0009423">
    <property type="term" value="P:chorismate biosynthetic process"/>
    <property type="evidence" value="ECO:0007669"/>
    <property type="project" value="UniProtKB-UniRule"/>
</dbReference>
<comment type="pathway">
    <text evidence="1 11">Metabolic intermediate biosynthesis; chorismate biosynthesis; chorismate from D-erythrose 4-phosphate and phosphoenolpyruvate: step 5/7.</text>
</comment>
<keyword evidence="11" id="KW-0963">Cytoplasm</keyword>
<dbReference type="GO" id="GO:0004765">
    <property type="term" value="F:shikimate kinase activity"/>
    <property type="evidence" value="ECO:0007669"/>
    <property type="project" value="UniProtKB-UniRule"/>
</dbReference>
<evidence type="ECO:0000256" key="5">
    <source>
        <dbReference type="ARBA" id="ARBA00022679"/>
    </source>
</evidence>
<evidence type="ECO:0000256" key="9">
    <source>
        <dbReference type="ARBA" id="ARBA00023141"/>
    </source>
</evidence>
<dbReference type="GO" id="GO:0009073">
    <property type="term" value="P:aromatic amino acid family biosynthetic process"/>
    <property type="evidence" value="ECO:0007669"/>
    <property type="project" value="UniProtKB-KW"/>
</dbReference>
<evidence type="ECO:0000256" key="2">
    <source>
        <dbReference type="ARBA" id="ARBA00006997"/>
    </source>
</evidence>
<organism evidence="12 13">
    <name type="scientific">Acidovorax carolinensis</name>
    <dbReference type="NCBI Taxonomy" id="553814"/>
    <lineage>
        <taxon>Bacteria</taxon>
        <taxon>Pseudomonadati</taxon>
        <taxon>Pseudomonadota</taxon>
        <taxon>Betaproteobacteria</taxon>
        <taxon>Burkholderiales</taxon>
        <taxon>Comamonadaceae</taxon>
        <taxon>Acidovorax</taxon>
    </lineage>
</organism>
<dbReference type="UniPathway" id="UPA00053">
    <property type="reaction ID" value="UER00088"/>
</dbReference>
<comment type="subcellular location">
    <subcellularLocation>
        <location evidence="11">Cytoplasm</location>
    </subcellularLocation>
</comment>
<evidence type="ECO:0000256" key="10">
    <source>
        <dbReference type="ARBA" id="ARBA00048567"/>
    </source>
</evidence>
<dbReference type="GO" id="GO:0008652">
    <property type="term" value="P:amino acid biosynthetic process"/>
    <property type="evidence" value="ECO:0007669"/>
    <property type="project" value="UniProtKB-KW"/>
</dbReference>
<name>A0A240U7Y1_9BURK</name>
<sequence>MQIRCALVGMPGSGKSTVGRQLAHRTGVPFIDLDHRLEKMIGTTIRSFFETEGEARFRDLEAQALAEVTQQPGGMVLSTGGGAVLRAENREVLRQFGNVLYLRASPEEIYKRVKHDKTRPLLQGGNPMEKLRELYAVRDPLYRETAHYVIETGRPSVSTLVSMVMMQLEMAHSAAVSAPPSTSAYQPSDTSH</sequence>
<dbReference type="Gene3D" id="3.40.50.300">
    <property type="entry name" value="P-loop containing nucleotide triphosphate hydrolases"/>
    <property type="match status" value="1"/>
</dbReference>
<dbReference type="EMBL" id="CP021366">
    <property type="protein sequence ID" value="ART57594.1"/>
    <property type="molecule type" value="Genomic_DNA"/>
</dbReference>
<dbReference type="InterPro" id="IPR027417">
    <property type="entry name" value="P-loop_NTPase"/>
</dbReference>
<dbReference type="PRINTS" id="PR01100">
    <property type="entry name" value="SHIKIMTKNASE"/>
</dbReference>
<dbReference type="AlphaFoldDB" id="A0A240U7Y1"/>
<comment type="cofactor">
    <cofactor evidence="11">
        <name>Mg(2+)</name>
        <dbReference type="ChEBI" id="CHEBI:18420"/>
    </cofactor>
    <text evidence="11">Binds 1 Mg(2+) ion per subunit.</text>
</comment>
<evidence type="ECO:0000313" key="12">
    <source>
        <dbReference type="EMBL" id="ART57594.1"/>
    </source>
</evidence>
<feature type="binding site" evidence="11">
    <location>
        <position position="81"/>
    </location>
    <ligand>
        <name>substrate</name>
    </ligand>
</feature>
<dbReference type="KEGG" id="acis:CBP35_18150"/>
<comment type="caution">
    <text evidence="11">Lacks conserved residue(s) required for the propagation of feature annotation.</text>
</comment>
<feature type="binding site" evidence="11">
    <location>
        <position position="58"/>
    </location>
    <ligand>
        <name>substrate</name>
    </ligand>
</feature>
<feature type="binding site" evidence="11">
    <location>
        <position position="119"/>
    </location>
    <ligand>
        <name>ATP</name>
        <dbReference type="ChEBI" id="CHEBI:30616"/>
    </ligand>
</feature>
<protein>
    <recommendedName>
        <fullName evidence="3 11">Shikimate kinase</fullName>
        <shortName evidence="11">SK</shortName>
        <ecNumber evidence="3 11">2.7.1.71</ecNumber>
    </recommendedName>
</protein>
<keyword evidence="6 11" id="KW-0547">Nucleotide-binding</keyword>
<accession>A0A240U7Y1</accession>
<keyword evidence="8 11" id="KW-0067">ATP-binding</keyword>
<dbReference type="SUPFAM" id="SSF52540">
    <property type="entry name" value="P-loop containing nucleoside triphosphate hydrolases"/>
    <property type="match status" value="1"/>
</dbReference>
<keyword evidence="7 11" id="KW-0418">Kinase</keyword>
<keyword evidence="5 11" id="KW-0808">Transferase</keyword>
<evidence type="ECO:0000256" key="8">
    <source>
        <dbReference type="ARBA" id="ARBA00022840"/>
    </source>
</evidence>
<comment type="subunit">
    <text evidence="11">Monomer.</text>
</comment>
<feature type="binding site" evidence="11">
    <location>
        <position position="34"/>
    </location>
    <ligand>
        <name>substrate</name>
    </ligand>
</feature>
<dbReference type="CDD" id="cd00464">
    <property type="entry name" value="SK"/>
    <property type="match status" value="1"/>
</dbReference>
<dbReference type="OrthoDB" id="9800332at2"/>
<dbReference type="HAMAP" id="MF_00109">
    <property type="entry name" value="Shikimate_kinase"/>
    <property type="match status" value="1"/>
</dbReference>
<evidence type="ECO:0000256" key="3">
    <source>
        <dbReference type="ARBA" id="ARBA00012154"/>
    </source>
</evidence>
<dbReference type="InterPro" id="IPR023000">
    <property type="entry name" value="Shikimate_kinase_CS"/>
</dbReference>
<reference evidence="12" key="1">
    <citation type="submission" date="2017-05" db="EMBL/GenBank/DDBJ databases">
        <title>Polyphasic characterization of four soil-derived phenanthrene-degrading Acidovorax strains and proposal of Acidovorax phenanthrenivorans sp. nov.</title>
        <authorList>
            <person name="Singleton D."/>
            <person name="Lee J."/>
            <person name="Dickey A.N."/>
            <person name="Stroud A."/>
            <person name="Scholl E.H."/>
            <person name="Wright F.A."/>
            <person name="Aitken M.D."/>
        </authorList>
    </citation>
    <scope>NUCLEOTIDE SEQUENCE</scope>
    <source>
        <strain evidence="12">P4</strain>
    </source>
</reference>
<dbReference type="InterPro" id="IPR031322">
    <property type="entry name" value="Shikimate/glucono_kinase"/>
</dbReference>
<keyword evidence="4 11" id="KW-0028">Amino-acid biosynthesis</keyword>
<evidence type="ECO:0000256" key="7">
    <source>
        <dbReference type="ARBA" id="ARBA00022777"/>
    </source>
</evidence>
<evidence type="ECO:0000256" key="1">
    <source>
        <dbReference type="ARBA" id="ARBA00004842"/>
    </source>
</evidence>
<dbReference type="RefSeq" id="WP_086926230.1">
    <property type="nucleotide sequence ID" value="NZ_CP021362.1"/>
</dbReference>
<dbReference type="PANTHER" id="PTHR21087">
    <property type="entry name" value="SHIKIMATE KINASE"/>
    <property type="match status" value="1"/>
</dbReference>
<evidence type="ECO:0000256" key="11">
    <source>
        <dbReference type="HAMAP-Rule" id="MF_00109"/>
    </source>
</evidence>
<keyword evidence="13" id="KW-1185">Reference proteome</keyword>
<dbReference type="InterPro" id="IPR000623">
    <property type="entry name" value="Shikimate_kinase/TSH1"/>
</dbReference>
<evidence type="ECO:0000256" key="6">
    <source>
        <dbReference type="ARBA" id="ARBA00022741"/>
    </source>
</evidence>
<dbReference type="Pfam" id="PF01202">
    <property type="entry name" value="SKI"/>
    <property type="match status" value="1"/>
</dbReference>
<proteinExistence type="inferred from homology"/>
<dbReference type="EC" id="2.7.1.71" evidence="3 11"/>
<keyword evidence="9 11" id="KW-0057">Aromatic amino acid biosynthesis</keyword>
<comment type="similarity">
    <text evidence="2 11">Belongs to the shikimate kinase family.</text>
</comment>
<keyword evidence="11" id="KW-0460">Magnesium</keyword>
<dbReference type="PANTHER" id="PTHR21087:SF16">
    <property type="entry name" value="SHIKIMATE KINASE 1, CHLOROPLASTIC"/>
    <property type="match status" value="1"/>
</dbReference>
<dbReference type="GO" id="GO:0005829">
    <property type="term" value="C:cytosol"/>
    <property type="evidence" value="ECO:0007669"/>
    <property type="project" value="TreeGrafter"/>
</dbReference>
<dbReference type="GO" id="GO:0000287">
    <property type="term" value="F:magnesium ion binding"/>
    <property type="evidence" value="ECO:0007669"/>
    <property type="project" value="UniProtKB-UniRule"/>
</dbReference>
<dbReference type="KEGG" id="acip:CBP36_00805"/>
<dbReference type="PROSITE" id="PS01128">
    <property type="entry name" value="SHIKIMATE_KINASE"/>
    <property type="match status" value="1"/>
</dbReference>